<evidence type="ECO:0000256" key="6">
    <source>
        <dbReference type="ARBA" id="ARBA00022777"/>
    </source>
</evidence>
<dbReference type="CDD" id="cd00082">
    <property type="entry name" value="HisKA"/>
    <property type="match status" value="1"/>
</dbReference>
<proteinExistence type="predicted"/>
<dbReference type="Pfam" id="PF00512">
    <property type="entry name" value="HisKA"/>
    <property type="match status" value="1"/>
</dbReference>
<keyword evidence="4" id="KW-0808">Transferase</keyword>
<feature type="transmembrane region" description="Helical" evidence="9">
    <location>
        <begin position="439"/>
        <end position="462"/>
    </location>
</feature>
<feature type="transmembrane region" description="Helical" evidence="9">
    <location>
        <begin position="7"/>
        <end position="27"/>
    </location>
</feature>
<evidence type="ECO:0000256" key="5">
    <source>
        <dbReference type="ARBA" id="ARBA00022741"/>
    </source>
</evidence>
<keyword evidence="9" id="KW-0472">Membrane</keyword>
<sequence length="1220" mass="140244">MKKNRLIASSIIVIVCIVVLRLLYASLENNYLDFVKETEQHLQVEIAEVRTDEASVVAYLSESKDFSFQELNKIKSEYPFYIFKSSQLVYWSDDRVIPQVDRSTTEGWHFHSRKSGQFLYLVRKSVETEVMLVFVLPLRKNYDINNDYIQSSFNKAIFKQSNFTLRQAEFGDSFPIKLKSGETIFYLDLDDEFRNHKEWLHVLIIILEILSIILLVVWLWFFAKSKIDARRFLPLIIFISGLFIVRIVIWLANVPFQSEEMGLFDPKYFASSALNSSFGTLLLNSVFLLVAVYFIINQLRLLTYKHQLNYGILKSVFFQFISYGIVLLTYGFIELIYRHSKWGMDITNSVDFNGFKFLTFAGLIIYGLIIFEVLRFIHQWNSSYIPDRNTFVRDQIGGLLVLSILFFLINAPFLLVIIVVFLLNIIVYNWHLAHSLLKLSFLSFIYLFLLVSVISVVSSYSVQYMEGVIERNEINSLGNRILNDSDLLAEYRLTQIDANLRNDQFIRKQFLLPITPYKSVVEKIQKYYLSEDYFDKYEKSITIYDASGQALYPSSSPSFATSYPLGQLSTVNNRQEINLYLIGTAEGSQVRNKYIYFLEIKISDYVLATIVVELTLKKIRPDNVFPELLVDKRFVPNVSEIPYDYALYKNDTLSYSVGKVNFPKVIDSKASSPEQNFKDMQHEQKLKISTLKGENELLVFSTIDQGLFRFFSNFSFFFILCFTIIFIFSIFYFLKAYWKADSIGLGAKIQLYFSLAFLVPLISVSASTVSFVNSTFLQDIVTSYEERTRRVAEQVTDLVMDLNRGYISKEDFNSELVTITKVVNSDINIYGINGKLLVTTQPQIFEKKLLSEYVNPEAFATIKFDNKKMITLEEEIGSLNYKSAYIGIRSYDTGDLLAILASPFFKSNKEYDALLTDLLTNVFNIFVASFIIFMFLAYAATKILTNPLNLLKEKLAQVNLAANNEPIVWKVDDEIGLLISEYNAMLLKLEKSRLALSRTEKESAWREMAQQVAHEIKNPLTPMKLSLQHLQMRLESSDNPLPEAAAKIKAILSQVDNLSDIATSFSSFAKMPIPDNEKVCISEILRKVVALFHAQHNHINLHLPEEEVYAWVDIKIIERIFNNMIINALQSREDVELAEVLIEVSITKDKVLISVADNGVGIPEENHQKVFLPNFTTKETGSGIGLAIAKRGVEHAGGKIWFESSVGIGTTFYLELKRMM</sequence>
<dbReference type="SUPFAM" id="SSF47384">
    <property type="entry name" value="Homodimeric domain of signal transducing histidine kinase"/>
    <property type="match status" value="1"/>
</dbReference>
<dbReference type="Proteomes" id="UP000240608">
    <property type="component" value="Unassembled WGS sequence"/>
</dbReference>
<evidence type="ECO:0000256" key="9">
    <source>
        <dbReference type="SAM" id="Phobius"/>
    </source>
</evidence>
<dbReference type="InterPro" id="IPR003661">
    <property type="entry name" value="HisK_dim/P_dom"/>
</dbReference>
<keyword evidence="3" id="KW-0597">Phosphoprotein</keyword>
<feature type="transmembrane region" description="Helical" evidence="9">
    <location>
        <begin position="749"/>
        <end position="772"/>
    </location>
</feature>
<feature type="transmembrane region" description="Helical" evidence="9">
    <location>
        <begin position="199"/>
        <end position="220"/>
    </location>
</feature>
<keyword evidence="8" id="KW-0902">Two-component regulatory system</keyword>
<dbReference type="InterPro" id="IPR050351">
    <property type="entry name" value="BphY/WalK/GraS-like"/>
</dbReference>
<dbReference type="SUPFAM" id="SSF55874">
    <property type="entry name" value="ATPase domain of HSP90 chaperone/DNA topoisomerase II/histidine kinase"/>
    <property type="match status" value="1"/>
</dbReference>
<feature type="transmembrane region" description="Helical" evidence="9">
    <location>
        <begin position="357"/>
        <end position="377"/>
    </location>
</feature>
<protein>
    <recommendedName>
        <fullName evidence="2">histidine kinase</fullName>
        <ecNumber evidence="2">2.7.13.3</ecNumber>
    </recommendedName>
</protein>
<name>A0A2T4DSR9_9BACT</name>
<dbReference type="Pfam" id="PF02518">
    <property type="entry name" value="HATPase_c"/>
    <property type="match status" value="1"/>
</dbReference>
<feature type="transmembrane region" description="Helical" evidence="9">
    <location>
        <begin position="918"/>
        <end position="940"/>
    </location>
</feature>
<comment type="catalytic activity">
    <reaction evidence="1">
        <text>ATP + protein L-histidine = ADP + protein N-phospho-L-histidine.</text>
        <dbReference type="EC" id="2.7.13.3"/>
    </reaction>
</comment>
<feature type="transmembrane region" description="Helical" evidence="9">
    <location>
        <begin position="316"/>
        <end position="337"/>
    </location>
</feature>
<dbReference type="Gene3D" id="3.30.565.10">
    <property type="entry name" value="Histidine kinase-like ATPase, C-terminal domain"/>
    <property type="match status" value="1"/>
</dbReference>
<comment type="caution">
    <text evidence="11">The sequence shown here is derived from an EMBL/GenBank/DDBJ whole genome shotgun (WGS) entry which is preliminary data.</text>
</comment>
<dbReference type="InterPro" id="IPR004358">
    <property type="entry name" value="Sig_transdc_His_kin-like_C"/>
</dbReference>
<evidence type="ECO:0000256" key="3">
    <source>
        <dbReference type="ARBA" id="ARBA00022553"/>
    </source>
</evidence>
<dbReference type="Gene3D" id="6.10.340.10">
    <property type="match status" value="1"/>
</dbReference>
<feature type="domain" description="Histidine kinase" evidence="10">
    <location>
        <begin position="1011"/>
        <end position="1220"/>
    </location>
</feature>
<keyword evidence="9" id="KW-0812">Transmembrane</keyword>
<feature type="transmembrane region" description="Helical" evidence="9">
    <location>
        <begin position="232"/>
        <end position="252"/>
    </location>
</feature>
<dbReference type="GO" id="GO:0000155">
    <property type="term" value="F:phosphorelay sensor kinase activity"/>
    <property type="evidence" value="ECO:0007669"/>
    <property type="project" value="InterPro"/>
</dbReference>
<dbReference type="GO" id="GO:0007234">
    <property type="term" value="P:osmosensory signaling via phosphorelay pathway"/>
    <property type="evidence" value="ECO:0007669"/>
    <property type="project" value="TreeGrafter"/>
</dbReference>
<dbReference type="CDD" id="cd00075">
    <property type="entry name" value="HATPase"/>
    <property type="match status" value="1"/>
</dbReference>
<evidence type="ECO:0000256" key="2">
    <source>
        <dbReference type="ARBA" id="ARBA00012438"/>
    </source>
</evidence>
<dbReference type="Gene3D" id="1.10.287.130">
    <property type="match status" value="1"/>
</dbReference>
<feature type="transmembrane region" description="Helical" evidence="9">
    <location>
        <begin position="714"/>
        <end position="734"/>
    </location>
</feature>
<organism evidence="11 12">
    <name type="scientific">Marivirga lumbricoides</name>
    <dbReference type="NCBI Taxonomy" id="1046115"/>
    <lineage>
        <taxon>Bacteria</taxon>
        <taxon>Pseudomonadati</taxon>
        <taxon>Bacteroidota</taxon>
        <taxon>Cytophagia</taxon>
        <taxon>Cytophagales</taxon>
        <taxon>Marivirgaceae</taxon>
        <taxon>Marivirga</taxon>
    </lineage>
</organism>
<dbReference type="SMART" id="SM00387">
    <property type="entry name" value="HATPase_c"/>
    <property type="match status" value="1"/>
</dbReference>
<dbReference type="GO" id="GO:0000156">
    <property type="term" value="F:phosphorelay response regulator activity"/>
    <property type="evidence" value="ECO:0007669"/>
    <property type="project" value="TreeGrafter"/>
</dbReference>
<dbReference type="GO" id="GO:0005524">
    <property type="term" value="F:ATP binding"/>
    <property type="evidence" value="ECO:0007669"/>
    <property type="project" value="UniProtKB-KW"/>
</dbReference>
<feature type="transmembrane region" description="Helical" evidence="9">
    <location>
        <begin position="272"/>
        <end position="296"/>
    </location>
</feature>
<gene>
    <name evidence="11" type="ORF">C9994_05465</name>
</gene>
<dbReference type="PANTHER" id="PTHR42878">
    <property type="entry name" value="TWO-COMPONENT HISTIDINE KINASE"/>
    <property type="match status" value="1"/>
</dbReference>
<keyword evidence="6" id="KW-0418">Kinase</keyword>
<dbReference type="PANTHER" id="PTHR42878:SF7">
    <property type="entry name" value="SENSOR HISTIDINE KINASE GLRK"/>
    <property type="match status" value="1"/>
</dbReference>
<dbReference type="InterPro" id="IPR005467">
    <property type="entry name" value="His_kinase_dom"/>
</dbReference>
<dbReference type="InterPro" id="IPR036890">
    <property type="entry name" value="HATPase_C_sf"/>
</dbReference>
<evidence type="ECO:0000256" key="1">
    <source>
        <dbReference type="ARBA" id="ARBA00000085"/>
    </source>
</evidence>
<reference evidence="11 12" key="1">
    <citation type="submission" date="2018-03" db="EMBL/GenBank/DDBJ databases">
        <title>Cross-interface Injection: A General Nanoliter Liquid Handling Method Applied to Single Cells Genome Amplification Automated Nanoliter Liquid Handling Applied to Single Cell Multiple Displacement Amplification.</title>
        <authorList>
            <person name="Yun J."/>
            <person name="Xu P."/>
            <person name="Xu J."/>
            <person name="Dai X."/>
            <person name="Wang Y."/>
            <person name="Zheng X."/>
            <person name="Cao C."/>
            <person name="Yi Q."/>
            <person name="Zhu Y."/>
            <person name="Wang L."/>
            <person name="Dong Z."/>
            <person name="Huang Y."/>
            <person name="Huang L."/>
            <person name="Du W."/>
        </authorList>
    </citation>
    <scope>NUCLEOTIDE SEQUENCE [LARGE SCALE GENOMIC DNA]</scope>
    <source>
        <strain evidence="11 12">Z-D1-2</strain>
    </source>
</reference>
<evidence type="ECO:0000313" key="11">
    <source>
        <dbReference type="EMBL" id="PTB96853.1"/>
    </source>
</evidence>
<evidence type="ECO:0000256" key="8">
    <source>
        <dbReference type="ARBA" id="ARBA00023012"/>
    </source>
</evidence>
<keyword evidence="7" id="KW-0067">ATP-binding</keyword>
<dbReference type="SMART" id="SM00388">
    <property type="entry name" value="HisKA"/>
    <property type="match status" value="1"/>
</dbReference>
<dbReference type="PROSITE" id="PS50109">
    <property type="entry name" value="HIS_KIN"/>
    <property type="match status" value="1"/>
</dbReference>
<dbReference type="GO" id="GO:0030295">
    <property type="term" value="F:protein kinase activator activity"/>
    <property type="evidence" value="ECO:0007669"/>
    <property type="project" value="TreeGrafter"/>
</dbReference>
<dbReference type="InterPro" id="IPR003594">
    <property type="entry name" value="HATPase_dom"/>
</dbReference>
<accession>A0A2T4DSR9</accession>
<keyword evidence="5" id="KW-0547">Nucleotide-binding</keyword>
<dbReference type="EMBL" id="PYVU01000033">
    <property type="protein sequence ID" value="PTB96853.1"/>
    <property type="molecule type" value="Genomic_DNA"/>
</dbReference>
<evidence type="ECO:0000313" key="12">
    <source>
        <dbReference type="Proteomes" id="UP000240608"/>
    </source>
</evidence>
<dbReference type="EC" id="2.7.13.3" evidence="2"/>
<dbReference type="InterPro" id="IPR036097">
    <property type="entry name" value="HisK_dim/P_sf"/>
</dbReference>
<feature type="transmembrane region" description="Helical" evidence="9">
    <location>
        <begin position="398"/>
        <end position="427"/>
    </location>
</feature>
<evidence type="ECO:0000256" key="4">
    <source>
        <dbReference type="ARBA" id="ARBA00022679"/>
    </source>
</evidence>
<evidence type="ECO:0000256" key="7">
    <source>
        <dbReference type="ARBA" id="ARBA00022840"/>
    </source>
</evidence>
<keyword evidence="9" id="KW-1133">Transmembrane helix</keyword>
<dbReference type="PRINTS" id="PR00344">
    <property type="entry name" value="BCTRLSENSOR"/>
</dbReference>
<evidence type="ECO:0000259" key="10">
    <source>
        <dbReference type="PROSITE" id="PS50109"/>
    </source>
</evidence>
<dbReference type="AlphaFoldDB" id="A0A2T4DSR9"/>